<evidence type="ECO:0000313" key="4">
    <source>
        <dbReference type="EMBL" id="ATZ26473.1"/>
    </source>
</evidence>
<keyword evidence="3" id="KW-0732">Signal</keyword>
<dbReference type="Proteomes" id="UP000231791">
    <property type="component" value="Chromosome"/>
</dbReference>
<keyword evidence="2" id="KW-0472">Membrane</keyword>
<feature type="compositionally biased region" description="Low complexity" evidence="1">
    <location>
        <begin position="31"/>
        <end position="120"/>
    </location>
</feature>
<feature type="compositionally biased region" description="Gly residues" evidence="1">
    <location>
        <begin position="279"/>
        <end position="302"/>
    </location>
</feature>
<dbReference type="GO" id="GO:0010468">
    <property type="term" value="P:regulation of gene expression"/>
    <property type="evidence" value="ECO:0007669"/>
    <property type="project" value="TreeGrafter"/>
</dbReference>
<feature type="region of interest" description="Disordered" evidence="1">
    <location>
        <begin position="274"/>
        <end position="332"/>
    </location>
</feature>
<evidence type="ECO:0000313" key="5">
    <source>
        <dbReference type="Proteomes" id="UP000231791"/>
    </source>
</evidence>
<dbReference type="EMBL" id="CP024985">
    <property type="protein sequence ID" value="ATZ26473.1"/>
    <property type="molecule type" value="Genomic_DNA"/>
</dbReference>
<dbReference type="PANTHER" id="PTHR14312">
    <property type="entry name" value="CREB/ATF BZIP TRANSCRIPTION FACTOR"/>
    <property type="match status" value="1"/>
</dbReference>
<evidence type="ECO:0000256" key="1">
    <source>
        <dbReference type="SAM" id="MobiDB-lite"/>
    </source>
</evidence>
<feature type="region of interest" description="Disordered" evidence="1">
    <location>
        <begin position="31"/>
        <end position="122"/>
    </location>
</feature>
<protein>
    <submittedName>
        <fullName evidence="4">Uncharacterized protein</fullName>
    </submittedName>
</protein>
<dbReference type="PANTHER" id="PTHR14312:SF1">
    <property type="entry name" value="BASIC-LEUCINE ZIPPER TRANSCRIPTION FACTOR A"/>
    <property type="match status" value="1"/>
</dbReference>
<feature type="compositionally biased region" description="Low complexity" evidence="1">
    <location>
        <begin position="303"/>
        <end position="332"/>
    </location>
</feature>
<feature type="signal peptide" evidence="3">
    <location>
        <begin position="1"/>
        <end position="22"/>
    </location>
</feature>
<evidence type="ECO:0000256" key="3">
    <source>
        <dbReference type="SAM" id="SignalP"/>
    </source>
</evidence>
<sequence>MAIVAAAAVVGPTVLMATPAMADEVQNPAITTPDAAPAADAAAKPAAEAPATPAEAAKPAAETPAPAAETPAAKPAAETPAADAAKPAAETPAVPAADAAKPAADAKPAAQTPAPAAKAADAADAKDGAEWVANGPKLAVKDLPSSFKPGGGWQEFTLEVDNTGGKDLGDYSLGLNLLTRTTQFKDGYIALEVYLPDAKGNWKWWPAEASGTEDAFGIDLGRGSIAKDDKFDIKLRLKFSKDAPATEFAVAPVGWSNVEGEEIFSDANFAHSEIKSGANQGGNTGGNTGGGHTGHTGGGTKPNGGTSTTPIVDHNTGTGTGTAVSTGTTTNAGGQLAETGTDAATTWALGAGGVALAMGAALVAGNGRRRRVGA</sequence>
<gene>
    <name evidence="4" type="ORF">SLAV_23325</name>
</gene>
<organism evidence="4 5">
    <name type="scientific">Streptomyces lavendulae subsp. lavendulae</name>
    <dbReference type="NCBI Taxonomy" id="58340"/>
    <lineage>
        <taxon>Bacteria</taxon>
        <taxon>Bacillati</taxon>
        <taxon>Actinomycetota</taxon>
        <taxon>Actinomycetes</taxon>
        <taxon>Kitasatosporales</taxon>
        <taxon>Streptomycetaceae</taxon>
        <taxon>Streptomyces</taxon>
    </lineage>
</organism>
<dbReference type="GO" id="GO:0043565">
    <property type="term" value="F:sequence-specific DNA binding"/>
    <property type="evidence" value="ECO:0007669"/>
    <property type="project" value="TreeGrafter"/>
</dbReference>
<feature type="chain" id="PRO_5044330356" evidence="3">
    <location>
        <begin position="23"/>
        <end position="374"/>
    </location>
</feature>
<name>A0A2K8PL15_STRLA</name>
<keyword evidence="2" id="KW-0812">Transmembrane</keyword>
<proteinExistence type="predicted"/>
<feature type="transmembrane region" description="Helical" evidence="2">
    <location>
        <begin position="347"/>
        <end position="365"/>
    </location>
</feature>
<keyword evidence="5" id="KW-1185">Reference proteome</keyword>
<keyword evidence="2" id="KW-1133">Transmembrane helix</keyword>
<dbReference type="AlphaFoldDB" id="A0A2K8PL15"/>
<reference evidence="4 5" key="1">
    <citation type="submission" date="2017-11" db="EMBL/GenBank/DDBJ databases">
        <title>Complete genome sequence of Streptomyces lavendulae subsp. lavendulae CCM 3239 (formerly 'Streptomyces aureofaciens CCM 3239'), the producer of the angucycline-type antibiotic auricin.</title>
        <authorList>
            <person name="Busche T."/>
            <person name="Novakova R."/>
            <person name="Al'Dilaimi A."/>
            <person name="Homerova D."/>
            <person name="Feckova L."/>
            <person name="Rezuchova B."/>
            <person name="Mingyar E."/>
            <person name="Csolleiova D."/>
            <person name="Bekeova C."/>
            <person name="Winkler A."/>
            <person name="Sevcikova B."/>
            <person name="Kalinowski J."/>
            <person name="Kormanec J."/>
            <person name="Ruckert C."/>
        </authorList>
    </citation>
    <scope>NUCLEOTIDE SEQUENCE [LARGE SCALE GENOMIC DNA]</scope>
    <source>
        <strain evidence="4 5">CCM 3239</strain>
    </source>
</reference>
<dbReference type="KEGG" id="slx:SLAV_23325"/>
<accession>A0A2K8PL15</accession>
<evidence type="ECO:0000256" key="2">
    <source>
        <dbReference type="SAM" id="Phobius"/>
    </source>
</evidence>